<accession>A0A2A9NNH9</accession>
<organism evidence="2 3">
    <name type="scientific">Amanita thiersii Skay4041</name>
    <dbReference type="NCBI Taxonomy" id="703135"/>
    <lineage>
        <taxon>Eukaryota</taxon>
        <taxon>Fungi</taxon>
        <taxon>Dikarya</taxon>
        <taxon>Basidiomycota</taxon>
        <taxon>Agaricomycotina</taxon>
        <taxon>Agaricomycetes</taxon>
        <taxon>Agaricomycetidae</taxon>
        <taxon>Agaricales</taxon>
        <taxon>Pluteineae</taxon>
        <taxon>Amanitaceae</taxon>
        <taxon>Amanita</taxon>
    </lineage>
</organism>
<proteinExistence type="predicted"/>
<reference evidence="2 3" key="1">
    <citation type="submission" date="2014-02" db="EMBL/GenBank/DDBJ databases">
        <title>Transposable element dynamics among asymbiotic and ectomycorrhizal Amanita fungi.</title>
        <authorList>
            <consortium name="DOE Joint Genome Institute"/>
            <person name="Hess J."/>
            <person name="Skrede I."/>
            <person name="Wolfe B."/>
            <person name="LaButti K."/>
            <person name="Ohm R.A."/>
            <person name="Grigoriev I.V."/>
            <person name="Pringle A."/>
        </authorList>
    </citation>
    <scope>NUCLEOTIDE SEQUENCE [LARGE SCALE GENOMIC DNA]</scope>
    <source>
        <strain evidence="2 3">SKay4041</strain>
    </source>
</reference>
<dbReference type="AlphaFoldDB" id="A0A2A9NNH9"/>
<gene>
    <name evidence="2" type="ORF">AMATHDRAFT_3498</name>
</gene>
<evidence type="ECO:0000256" key="1">
    <source>
        <dbReference type="SAM" id="MobiDB-lite"/>
    </source>
</evidence>
<feature type="region of interest" description="Disordered" evidence="1">
    <location>
        <begin position="1"/>
        <end position="31"/>
    </location>
</feature>
<dbReference type="EMBL" id="KZ301995">
    <property type="protein sequence ID" value="PFH50874.1"/>
    <property type="molecule type" value="Genomic_DNA"/>
</dbReference>
<evidence type="ECO:0000313" key="3">
    <source>
        <dbReference type="Proteomes" id="UP000242287"/>
    </source>
</evidence>
<dbReference type="Proteomes" id="UP000242287">
    <property type="component" value="Unassembled WGS sequence"/>
</dbReference>
<evidence type="ECO:0000313" key="2">
    <source>
        <dbReference type="EMBL" id="PFH50874.1"/>
    </source>
</evidence>
<feature type="compositionally biased region" description="Polar residues" evidence="1">
    <location>
        <begin position="1"/>
        <end position="22"/>
    </location>
</feature>
<sequence length="79" mass="8828">MIPHLTSTKSTIDSRPSASLQKYQGPPSKGTWETVPEAISLLHQMGIKPTIQSVKIIEEPLETAAKKQKHLSTKQIWNH</sequence>
<keyword evidence="3" id="KW-1185">Reference proteome</keyword>
<name>A0A2A9NNH9_9AGAR</name>
<protein>
    <submittedName>
        <fullName evidence="2">Uncharacterized protein</fullName>
    </submittedName>
</protein>